<protein>
    <submittedName>
        <fullName evidence="1">Uncharacterized protein</fullName>
    </submittedName>
</protein>
<dbReference type="GeneID" id="28801155"/>
<proteinExistence type="predicted"/>
<keyword evidence="2" id="KW-1185">Reference proteome</keyword>
<sequence>MTNPNVTDEKTVEQRRSEILEELSLPQDSKASDVIQCVINSTGHHCTLFDLMVLAQIFDGNIQLYVTDNEKTSVGNPRPL</sequence>
<dbReference type="RefSeq" id="YP_009273587.1">
    <property type="nucleotide sequence ID" value="NC_030906.1"/>
</dbReference>
<accession>A0A0K0NKX1</accession>
<gene>
    <name evidence="1" type="ORF">GMA6_105</name>
</gene>
<evidence type="ECO:0000313" key="2">
    <source>
        <dbReference type="Proteomes" id="UP000203886"/>
    </source>
</evidence>
<organism evidence="1 2">
    <name type="scientific">Gordonia phage GMA6</name>
    <dbReference type="NCBI Taxonomy" id="1647285"/>
    <lineage>
        <taxon>Viruses</taxon>
        <taxon>Duplodnaviria</taxon>
        <taxon>Heunggongvirae</taxon>
        <taxon>Uroviricota</taxon>
        <taxon>Caudoviricetes</taxon>
        <taxon>Bendigovirus</taxon>
        <taxon>Bendigovirus GMA6</taxon>
    </lineage>
</organism>
<dbReference type="KEGG" id="vg:28801155"/>
<name>A0A0K0NKX1_9CAUD</name>
<reference evidence="1 2" key="1">
    <citation type="journal article" date="2015" name="PLoS ONE">
        <title>Lysis to Kill: Evaluation of the Lytic Abilities, and Genomics of Nine Bacteriophages Infective for Gordonia spp. and Their Potential Use in Activated Sludge Foam Biocontrol.</title>
        <authorList>
            <person name="Dyson Z.A."/>
            <person name="Tucci J."/>
            <person name="Seviour R.J."/>
            <person name="Petrovski S."/>
        </authorList>
    </citation>
    <scope>NUCLEOTIDE SEQUENCE [LARGE SCALE GENOMIC DNA]</scope>
</reference>
<dbReference type="EMBL" id="KR063280">
    <property type="protein sequence ID" value="AKL88386.1"/>
    <property type="molecule type" value="Genomic_DNA"/>
</dbReference>
<evidence type="ECO:0000313" key="1">
    <source>
        <dbReference type="EMBL" id="AKL88386.1"/>
    </source>
</evidence>
<dbReference type="Proteomes" id="UP000203886">
    <property type="component" value="Segment"/>
</dbReference>